<dbReference type="KEGG" id="ppru:FDP22_18160"/>
<dbReference type="InterPro" id="IPR014864">
    <property type="entry name" value="TF_NikR_Ni-bd_C"/>
</dbReference>
<geneLocation type="plasmid" evidence="11">
    <name>pd4m1a</name>
</geneLocation>
<dbReference type="InterPro" id="IPR013321">
    <property type="entry name" value="Arc_rbn_hlx_hlx"/>
</dbReference>
<feature type="domain" description="Transcription factor NikR nickel binding C-terminal" evidence="9">
    <location>
        <begin position="55"/>
        <end position="130"/>
    </location>
</feature>
<dbReference type="SUPFAM" id="SSF47598">
    <property type="entry name" value="Ribbon-helix-helix"/>
    <property type="match status" value="1"/>
</dbReference>
<accession>A0A5B8G4F9</accession>
<keyword evidence="2 7" id="KW-0533">Nickel</keyword>
<feature type="binding site" evidence="7">
    <location>
        <position position="89"/>
    </location>
    <ligand>
        <name>Ni(2+)</name>
        <dbReference type="ChEBI" id="CHEBI:49786"/>
    </ligand>
</feature>
<evidence type="ECO:0000259" key="8">
    <source>
        <dbReference type="Pfam" id="PF01402"/>
    </source>
</evidence>
<dbReference type="PANTHER" id="PTHR34719:SF2">
    <property type="entry name" value="NICKEL-RESPONSIVE REGULATOR"/>
    <property type="match status" value="1"/>
</dbReference>
<keyword evidence="6 7" id="KW-0804">Transcription</keyword>
<evidence type="ECO:0000256" key="1">
    <source>
        <dbReference type="ARBA" id="ARBA00008478"/>
    </source>
</evidence>
<reference evidence="10 11" key="1">
    <citation type="submission" date="2019-06" db="EMBL/GenBank/DDBJ databases">
        <title>Genome sequence of Rhodobacteraceae bacterium D4M1.</title>
        <authorList>
            <person name="Cao J."/>
        </authorList>
    </citation>
    <scope>NUCLEOTIDE SEQUENCE [LARGE SCALE GENOMIC DNA]</scope>
    <source>
        <strain evidence="10 11">D4M1</strain>
        <plasmid evidence="11">pd4m1a</plasmid>
    </source>
</reference>
<keyword evidence="5 7" id="KW-0238">DNA-binding</keyword>
<dbReference type="Gene3D" id="1.10.1220.10">
    <property type="entry name" value="Met repressor-like"/>
    <property type="match status" value="1"/>
</dbReference>
<evidence type="ECO:0000313" key="10">
    <source>
        <dbReference type="EMBL" id="QDL93813.1"/>
    </source>
</evidence>
<dbReference type="GO" id="GO:0003700">
    <property type="term" value="F:DNA-binding transcription factor activity"/>
    <property type="evidence" value="ECO:0007669"/>
    <property type="project" value="UniProtKB-UniRule"/>
</dbReference>
<dbReference type="AlphaFoldDB" id="A0A5B8G4F9"/>
<comment type="function">
    <text evidence="7">Transcriptional regulator.</text>
</comment>
<feature type="binding site" evidence="7">
    <location>
        <position position="91"/>
    </location>
    <ligand>
        <name>Ni(2+)</name>
        <dbReference type="ChEBI" id="CHEBI:49786"/>
    </ligand>
</feature>
<dbReference type="InterPro" id="IPR045865">
    <property type="entry name" value="ACT-like_dom_sf"/>
</dbReference>
<dbReference type="Pfam" id="PF01402">
    <property type="entry name" value="RHH_1"/>
    <property type="match status" value="1"/>
</dbReference>
<keyword evidence="11" id="KW-1185">Reference proteome</keyword>
<dbReference type="EMBL" id="CP040819">
    <property type="protein sequence ID" value="QDL93813.1"/>
    <property type="molecule type" value="Genomic_DNA"/>
</dbReference>
<dbReference type="Proteomes" id="UP000305888">
    <property type="component" value="Plasmid pD4M1A"/>
</dbReference>
<gene>
    <name evidence="10" type="primary">nikR</name>
    <name evidence="10" type="ORF">FDP22_18160</name>
</gene>
<dbReference type="HAMAP" id="MF_00476">
    <property type="entry name" value="NikR"/>
    <property type="match status" value="1"/>
</dbReference>
<feature type="binding site" evidence="7">
    <location>
        <position position="97"/>
    </location>
    <ligand>
        <name>Ni(2+)</name>
        <dbReference type="ChEBI" id="CHEBI:49786"/>
    </ligand>
</feature>
<proteinExistence type="inferred from homology"/>
<dbReference type="PANTHER" id="PTHR34719">
    <property type="entry name" value="NICKEL-RESPONSIVE REGULATOR"/>
    <property type="match status" value="1"/>
</dbReference>
<dbReference type="InterPro" id="IPR002145">
    <property type="entry name" value="CopG"/>
</dbReference>
<dbReference type="InterPro" id="IPR050192">
    <property type="entry name" value="CopG/NikR_regulator"/>
</dbReference>
<dbReference type="OrthoDB" id="9806294at2"/>
<dbReference type="InterPro" id="IPR010985">
    <property type="entry name" value="Ribbon_hlx_hlx"/>
</dbReference>
<dbReference type="GO" id="GO:0003677">
    <property type="term" value="F:DNA binding"/>
    <property type="evidence" value="ECO:0007669"/>
    <property type="project" value="UniProtKB-KW"/>
</dbReference>
<dbReference type="Pfam" id="PF08753">
    <property type="entry name" value="NikR_C"/>
    <property type="match status" value="1"/>
</dbReference>
<sequence>MQRITVSLDDEIVEMIDRVMTRRGATNRSEALRDMVRAAAAQDVLEDAADDTPCVATLSYVYDHERRDLTRRVNTAHHHRHDLSVATMHVHLDHGTCLEVSVLKGPAGELRGLADEVTNERGVRHGQLHVLPQEPEPAETHSHAHTGKRT</sequence>
<dbReference type="NCBIfam" id="NF002815">
    <property type="entry name" value="PRK02967.1"/>
    <property type="match status" value="1"/>
</dbReference>
<evidence type="ECO:0000313" key="11">
    <source>
        <dbReference type="Proteomes" id="UP000305888"/>
    </source>
</evidence>
<keyword evidence="3 7" id="KW-0479">Metal-binding</keyword>
<feature type="binding site" evidence="7">
    <location>
        <position position="78"/>
    </location>
    <ligand>
        <name>Ni(2+)</name>
        <dbReference type="ChEBI" id="CHEBI:49786"/>
    </ligand>
</feature>
<evidence type="ECO:0000256" key="3">
    <source>
        <dbReference type="ARBA" id="ARBA00022723"/>
    </source>
</evidence>
<evidence type="ECO:0000256" key="7">
    <source>
        <dbReference type="HAMAP-Rule" id="MF_00476"/>
    </source>
</evidence>
<comment type="cofactor">
    <cofactor evidence="7">
        <name>Ni(2+)</name>
        <dbReference type="ChEBI" id="CHEBI:49786"/>
    </cofactor>
    <text evidence="7">Binds 1 nickel ion per subunit.</text>
</comment>
<comment type="similarity">
    <text evidence="1 7">Belongs to the transcriptional regulatory CopG/NikR family.</text>
</comment>
<dbReference type="GO" id="GO:0016151">
    <property type="term" value="F:nickel cation binding"/>
    <property type="evidence" value="ECO:0007669"/>
    <property type="project" value="UniProtKB-UniRule"/>
</dbReference>
<dbReference type="InterPro" id="IPR027271">
    <property type="entry name" value="Acetolactate_synth/TF_NikR_C"/>
</dbReference>
<dbReference type="NCBIfam" id="NF003381">
    <property type="entry name" value="PRK04460.1"/>
    <property type="match status" value="1"/>
</dbReference>
<dbReference type="SUPFAM" id="SSF55021">
    <property type="entry name" value="ACT-like"/>
    <property type="match status" value="1"/>
</dbReference>
<feature type="domain" description="Ribbon-helix-helix protein CopG" evidence="8">
    <location>
        <begin position="3"/>
        <end position="42"/>
    </location>
</feature>
<keyword evidence="4 7" id="KW-0805">Transcription regulation</keyword>
<dbReference type="RefSeq" id="WP_138573959.1">
    <property type="nucleotide sequence ID" value="NZ_CP040819.1"/>
</dbReference>
<evidence type="ECO:0000259" key="9">
    <source>
        <dbReference type="Pfam" id="PF08753"/>
    </source>
</evidence>
<name>A0A5B8G4F9_9RHOB</name>
<evidence type="ECO:0000256" key="4">
    <source>
        <dbReference type="ARBA" id="ARBA00023015"/>
    </source>
</evidence>
<dbReference type="CDD" id="cd22231">
    <property type="entry name" value="RHH_NikR_HicB-like"/>
    <property type="match status" value="1"/>
</dbReference>
<evidence type="ECO:0000256" key="5">
    <source>
        <dbReference type="ARBA" id="ARBA00023125"/>
    </source>
</evidence>
<dbReference type="InterPro" id="IPR022988">
    <property type="entry name" value="Ni_resp_reg_NikR"/>
</dbReference>
<organism evidence="10 11">
    <name type="scientific">Paroceanicella profunda</name>
    <dbReference type="NCBI Taxonomy" id="2579971"/>
    <lineage>
        <taxon>Bacteria</taxon>
        <taxon>Pseudomonadati</taxon>
        <taxon>Pseudomonadota</taxon>
        <taxon>Alphaproteobacteria</taxon>
        <taxon>Rhodobacterales</taxon>
        <taxon>Paracoccaceae</taxon>
        <taxon>Paroceanicella</taxon>
    </lineage>
</organism>
<keyword evidence="10" id="KW-0614">Plasmid</keyword>
<evidence type="ECO:0000256" key="2">
    <source>
        <dbReference type="ARBA" id="ARBA00022596"/>
    </source>
</evidence>
<evidence type="ECO:0000256" key="6">
    <source>
        <dbReference type="ARBA" id="ARBA00023163"/>
    </source>
</evidence>
<dbReference type="Gene3D" id="3.30.70.1150">
    <property type="entry name" value="ACT-like. Chain A, domain 2"/>
    <property type="match status" value="1"/>
</dbReference>
<protein>
    <recommendedName>
        <fullName evidence="7">Putative nickel-responsive regulator</fullName>
    </recommendedName>
</protein>
<dbReference type="GO" id="GO:0010045">
    <property type="term" value="P:response to nickel cation"/>
    <property type="evidence" value="ECO:0007669"/>
    <property type="project" value="InterPro"/>
</dbReference>